<dbReference type="InterPro" id="IPR003597">
    <property type="entry name" value="Ig_C1-set"/>
</dbReference>
<proteinExistence type="inferred from homology"/>
<protein>
    <submittedName>
        <fullName evidence="4">Major histocompatibility complex class I UBA</fullName>
    </submittedName>
</protein>
<dbReference type="Gene3D" id="3.30.500.10">
    <property type="entry name" value="MHC class I-like antigen recognition-like"/>
    <property type="match status" value="1"/>
</dbReference>
<name>A0AAD5A2F9_SILAS</name>
<dbReference type="InterPro" id="IPR037055">
    <property type="entry name" value="MHC_I-like_Ag-recog_sf"/>
</dbReference>
<dbReference type="PROSITE" id="PS50835">
    <property type="entry name" value="IG_LIKE"/>
    <property type="match status" value="1"/>
</dbReference>
<dbReference type="AlphaFoldDB" id="A0AAD5A2F9"/>
<dbReference type="EMBL" id="MU586056">
    <property type="protein sequence ID" value="KAI5608055.1"/>
    <property type="molecule type" value="Genomic_DNA"/>
</dbReference>
<sequence>IFTNCVCLSLKGHTLQRMYGCESDDDVINRRYDHYGFDGEDFISLNVENGTWTAVKPQAEILKHNWKSNGYITYWKNFLKHKCVDWLKTFVTVEKKVRPKTSLFQKEASSPEVVCHATGFFPKSMTISWKKDGEDVHKDMDLRETLPNQDGS</sequence>
<dbReference type="Pfam" id="PF07654">
    <property type="entry name" value="C1-set"/>
    <property type="match status" value="1"/>
</dbReference>
<dbReference type="InterPro" id="IPR050208">
    <property type="entry name" value="MHC_class-I_related"/>
</dbReference>
<feature type="domain" description="Ig-like" evidence="3">
    <location>
        <begin position="99"/>
        <end position="152"/>
    </location>
</feature>
<dbReference type="PANTHER" id="PTHR16675:SF237">
    <property type="entry name" value="MHC CLASS I ANTIGEN TRANSCRIPT VARIANT 1-RELATED"/>
    <property type="match status" value="1"/>
</dbReference>
<dbReference type="InterPro" id="IPR036179">
    <property type="entry name" value="Ig-like_dom_sf"/>
</dbReference>
<dbReference type="SUPFAM" id="SSF48726">
    <property type="entry name" value="Immunoglobulin"/>
    <property type="match status" value="1"/>
</dbReference>
<dbReference type="PRINTS" id="PR01638">
    <property type="entry name" value="MHCCLASSI"/>
</dbReference>
<dbReference type="InterPro" id="IPR011162">
    <property type="entry name" value="MHC_I/II-like_Ag-recog"/>
</dbReference>
<dbReference type="GO" id="GO:0009897">
    <property type="term" value="C:external side of plasma membrane"/>
    <property type="evidence" value="ECO:0007669"/>
    <property type="project" value="TreeGrafter"/>
</dbReference>
<gene>
    <name evidence="4" type="ORF">C0J50_9662</name>
</gene>
<dbReference type="Gene3D" id="2.60.40.10">
    <property type="entry name" value="Immunoglobulins"/>
    <property type="match status" value="1"/>
</dbReference>
<dbReference type="InterPro" id="IPR013783">
    <property type="entry name" value="Ig-like_fold"/>
</dbReference>
<dbReference type="InterPro" id="IPR001039">
    <property type="entry name" value="MHC_I_a_a1/a2"/>
</dbReference>
<feature type="non-terminal residue" evidence="4">
    <location>
        <position position="152"/>
    </location>
</feature>
<accession>A0AAD5A2F9</accession>
<dbReference type="InterPro" id="IPR007110">
    <property type="entry name" value="Ig-like_dom"/>
</dbReference>
<dbReference type="GO" id="GO:0005615">
    <property type="term" value="C:extracellular space"/>
    <property type="evidence" value="ECO:0007669"/>
    <property type="project" value="TreeGrafter"/>
</dbReference>
<evidence type="ECO:0000256" key="2">
    <source>
        <dbReference type="RuleBase" id="RU004439"/>
    </source>
</evidence>
<organism evidence="4 5">
    <name type="scientific">Silurus asotus</name>
    <name type="common">Amur catfish</name>
    <name type="synonym">Parasilurus asotus</name>
    <dbReference type="NCBI Taxonomy" id="30991"/>
    <lineage>
        <taxon>Eukaryota</taxon>
        <taxon>Metazoa</taxon>
        <taxon>Chordata</taxon>
        <taxon>Craniata</taxon>
        <taxon>Vertebrata</taxon>
        <taxon>Euteleostomi</taxon>
        <taxon>Actinopterygii</taxon>
        <taxon>Neopterygii</taxon>
        <taxon>Teleostei</taxon>
        <taxon>Ostariophysi</taxon>
        <taxon>Siluriformes</taxon>
        <taxon>Siluridae</taxon>
        <taxon>Silurus</taxon>
    </lineage>
</organism>
<comment type="similarity">
    <text evidence="2">Belongs to the MHC class I family.</text>
</comment>
<dbReference type="SUPFAM" id="SSF54452">
    <property type="entry name" value="MHC antigen-recognition domain"/>
    <property type="match status" value="1"/>
</dbReference>
<evidence type="ECO:0000259" key="3">
    <source>
        <dbReference type="PROSITE" id="PS50835"/>
    </source>
</evidence>
<reference evidence="4" key="1">
    <citation type="submission" date="2018-07" db="EMBL/GenBank/DDBJ databases">
        <title>Comparative genomics of catfishes provides insights into carnivory and benthic adaptation.</title>
        <authorList>
            <person name="Zhang Y."/>
            <person name="Wang D."/>
            <person name="Peng Z."/>
            <person name="Zheng S."/>
            <person name="Shao F."/>
            <person name="Tao W."/>
        </authorList>
    </citation>
    <scope>NUCLEOTIDE SEQUENCE</scope>
    <source>
        <strain evidence="4">Chongqing</strain>
    </source>
</reference>
<evidence type="ECO:0000256" key="1">
    <source>
        <dbReference type="ARBA" id="ARBA00023180"/>
    </source>
</evidence>
<keyword evidence="5" id="KW-1185">Reference proteome</keyword>
<dbReference type="PANTHER" id="PTHR16675">
    <property type="entry name" value="MHC CLASS I-RELATED"/>
    <property type="match status" value="1"/>
</dbReference>
<feature type="non-terminal residue" evidence="4">
    <location>
        <position position="1"/>
    </location>
</feature>
<dbReference type="InterPro" id="IPR011161">
    <property type="entry name" value="MHC_I-like_Ag-recog"/>
</dbReference>
<evidence type="ECO:0000313" key="5">
    <source>
        <dbReference type="Proteomes" id="UP001205998"/>
    </source>
</evidence>
<dbReference type="GO" id="GO:0006955">
    <property type="term" value="P:immune response"/>
    <property type="evidence" value="ECO:0007669"/>
    <property type="project" value="TreeGrafter"/>
</dbReference>
<keyword evidence="1" id="KW-0325">Glycoprotein</keyword>
<dbReference type="Proteomes" id="UP001205998">
    <property type="component" value="Unassembled WGS sequence"/>
</dbReference>
<dbReference type="Pfam" id="PF00129">
    <property type="entry name" value="MHC_I"/>
    <property type="match status" value="1"/>
</dbReference>
<evidence type="ECO:0000313" key="4">
    <source>
        <dbReference type="EMBL" id="KAI5608055.1"/>
    </source>
</evidence>
<comment type="caution">
    <text evidence="4">The sequence shown here is derived from an EMBL/GenBank/DDBJ whole genome shotgun (WGS) entry which is preliminary data.</text>
</comment>